<dbReference type="PANTHER" id="PTHR10130">
    <property type="entry name" value="PEROXISOMAL TARGETING SIGNAL 1 RECEPTOR PEX5"/>
    <property type="match status" value="1"/>
</dbReference>
<gene>
    <name evidence="9" type="ORF">QCA50_009675</name>
</gene>
<dbReference type="PROSITE" id="PS50005">
    <property type="entry name" value="TPR"/>
    <property type="match status" value="2"/>
</dbReference>
<comment type="caution">
    <text evidence="9">The sequence shown here is derived from an EMBL/GenBank/DDBJ whole genome shotgun (WGS) entry which is preliminary data.</text>
</comment>
<evidence type="ECO:0000313" key="10">
    <source>
        <dbReference type="Proteomes" id="UP001385951"/>
    </source>
</evidence>
<keyword evidence="5" id="KW-0677">Repeat</keyword>
<dbReference type="InterPro" id="IPR019734">
    <property type="entry name" value="TPR_rpt"/>
</dbReference>
<dbReference type="AlphaFoldDB" id="A0AAW0G1S8"/>
<feature type="repeat" description="TPR" evidence="8">
    <location>
        <begin position="613"/>
        <end position="646"/>
    </location>
</feature>
<dbReference type="InterPro" id="IPR024111">
    <property type="entry name" value="PEX5/PEX5L"/>
</dbReference>
<sequence length="736" mass="81216">MALPLLVNGGAECGPSNALQGLSKKLDQDRGIQQDYFGASRAGSSRETFRTQYAAAPGVEHDAAKFFSTNQSPAPMMAGPSAFDLSALHTSLPDQAPQHHFAAKSLGQSSSAPWASDFVQQQNTVSATPQPLLAPTQQPIQHDQHSAISSPISAFQNQNAMPWSPATGGMVTRFNGMMYNHPGTLHPASQVLPFKAEDSRWEVAFQSQEASLTPAPSVVESAQVSQPLKAAQESSARPAGEADELARTAGVLLETVKNEQNPKFKKSQFLGLMRQVRDREVVIEGSDMVQKTADSTGSSSWATDFQQTVDTKGKGRAAEALPLSTSSIPSTSQNFSSASFAHTAVADSSRTSEVTQEDPNDAYFRQDNEEYIKYWNNAMAKQETSSSTHQASAQQSEWAQLQQDWDSFEATATGLRPVANYQFQPSNPYLLGDSSRTRHHAMHAEGRSSLYESVLEMEAAVQRNRTDALAWYELGVKQQENEREQKAITALRRALELDPTHLPSWLALAVSHTNEGSRFQTYNAIRQWVEHNEKYRSAVYEFTATHPEREDMTNAERFESLAQCLMTMARSDISGEIDADIQIALAILLNANDEYMKARDCFITALAVRPDDWLLYNRVGATLANGGHPEEALQYYYRALELNPTYIRALFNLGISCVNLRRYEQAAQSILDALVLQDSDSAVSATGVSDDKRGVTSDSLWDALRTCCLHMQRIDLVTICDRRDVEAFQLNFQMAA</sequence>
<dbReference type="GO" id="GO:0016560">
    <property type="term" value="P:protein import into peroxisome matrix, docking"/>
    <property type="evidence" value="ECO:0007669"/>
    <property type="project" value="TreeGrafter"/>
</dbReference>
<dbReference type="Gene3D" id="6.10.280.230">
    <property type="match status" value="1"/>
</dbReference>
<comment type="subcellular location">
    <subcellularLocation>
        <location evidence="2">Cytoplasm</location>
    </subcellularLocation>
    <subcellularLocation>
        <location evidence="1">Peroxisome</location>
    </subcellularLocation>
</comment>
<dbReference type="EMBL" id="JASBNA010000014">
    <property type="protein sequence ID" value="KAK7687171.1"/>
    <property type="molecule type" value="Genomic_DNA"/>
</dbReference>
<dbReference type="GO" id="GO:0005778">
    <property type="term" value="C:peroxisomal membrane"/>
    <property type="evidence" value="ECO:0007669"/>
    <property type="project" value="TreeGrafter"/>
</dbReference>
<evidence type="ECO:0008006" key="11">
    <source>
        <dbReference type="Google" id="ProtNLM"/>
    </source>
</evidence>
<dbReference type="GO" id="GO:0005829">
    <property type="term" value="C:cytosol"/>
    <property type="evidence" value="ECO:0007669"/>
    <property type="project" value="TreeGrafter"/>
</dbReference>
<feature type="repeat" description="TPR" evidence="8">
    <location>
        <begin position="468"/>
        <end position="501"/>
    </location>
</feature>
<dbReference type="InterPro" id="IPR011990">
    <property type="entry name" value="TPR-like_helical_dom_sf"/>
</dbReference>
<organism evidence="9 10">
    <name type="scientific">Cerrena zonata</name>
    <dbReference type="NCBI Taxonomy" id="2478898"/>
    <lineage>
        <taxon>Eukaryota</taxon>
        <taxon>Fungi</taxon>
        <taxon>Dikarya</taxon>
        <taxon>Basidiomycota</taxon>
        <taxon>Agaricomycotina</taxon>
        <taxon>Agaricomycetes</taxon>
        <taxon>Polyporales</taxon>
        <taxon>Cerrenaceae</taxon>
        <taxon>Cerrena</taxon>
    </lineage>
</organism>
<keyword evidence="10" id="KW-1185">Reference proteome</keyword>
<proteinExistence type="inferred from homology"/>
<evidence type="ECO:0000256" key="1">
    <source>
        <dbReference type="ARBA" id="ARBA00004275"/>
    </source>
</evidence>
<accession>A0AAW0G1S8</accession>
<reference evidence="9 10" key="1">
    <citation type="submission" date="2022-09" db="EMBL/GenBank/DDBJ databases">
        <authorList>
            <person name="Palmer J.M."/>
        </authorList>
    </citation>
    <scope>NUCLEOTIDE SEQUENCE [LARGE SCALE GENOMIC DNA]</scope>
    <source>
        <strain evidence="9 10">DSM 7382</strain>
    </source>
</reference>
<dbReference type="SMART" id="SM00028">
    <property type="entry name" value="TPR"/>
    <property type="match status" value="4"/>
</dbReference>
<evidence type="ECO:0000256" key="2">
    <source>
        <dbReference type="ARBA" id="ARBA00004496"/>
    </source>
</evidence>
<dbReference type="GO" id="GO:0005052">
    <property type="term" value="F:peroxisome matrix targeting signal-1 binding"/>
    <property type="evidence" value="ECO:0007669"/>
    <property type="project" value="TreeGrafter"/>
</dbReference>
<evidence type="ECO:0000256" key="7">
    <source>
        <dbReference type="ARBA" id="ARBA00023140"/>
    </source>
</evidence>
<dbReference type="InterPro" id="IPR013105">
    <property type="entry name" value="TPR_2"/>
</dbReference>
<evidence type="ECO:0000256" key="5">
    <source>
        <dbReference type="ARBA" id="ARBA00022737"/>
    </source>
</evidence>
<name>A0AAW0G1S8_9APHY</name>
<evidence type="ECO:0000256" key="3">
    <source>
        <dbReference type="ARBA" id="ARBA00005348"/>
    </source>
</evidence>
<dbReference type="Pfam" id="PF07719">
    <property type="entry name" value="TPR_2"/>
    <property type="match status" value="1"/>
</dbReference>
<dbReference type="SUPFAM" id="SSF48452">
    <property type="entry name" value="TPR-like"/>
    <property type="match status" value="1"/>
</dbReference>
<dbReference type="Pfam" id="PF14559">
    <property type="entry name" value="TPR_19"/>
    <property type="match status" value="1"/>
</dbReference>
<dbReference type="PANTHER" id="PTHR10130:SF0">
    <property type="entry name" value="GH08708P"/>
    <property type="match status" value="1"/>
</dbReference>
<protein>
    <recommendedName>
        <fullName evidence="11">TPR-like protein</fullName>
    </recommendedName>
</protein>
<keyword evidence="6 8" id="KW-0802">TPR repeat</keyword>
<evidence type="ECO:0000256" key="6">
    <source>
        <dbReference type="ARBA" id="ARBA00022803"/>
    </source>
</evidence>
<keyword evidence="7" id="KW-0576">Peroxisome</keyword>
<keyword evidence="4" id="KW-0963">Cytoplasm</keyword>
<dbReference type="Gene3D" id="1.25.40.10">
    <property type="entry name" value="Tetratricopeptide repeat domain"/>
    <property type="match status" value="1"/>
</dbReference>
<comment type="similarity">
    <text evidence="3">Belongs to the peroxisomal targeting signal receptor family.</text>
</comment>
<evidence type="ECO:0000313" key="9">
    <source>
        <dbReference type="EMBL" id="KAK7687171.1"/>
    </source>
</evidence>
<dbReference type="Proteomes" id="UP001385951">
    <property type="component" value="Unassembled WGS sequence"/>
</dbReference>
<evidence type="ECO:0000256" key="4">
    <source>
        <dbReference type="ARBA" id="ARBA00022490"/>
    </source>
</evidence>
<evidence type="ECO:0000256" key="8">
    <source>
        <dbReference type="PROSITE-ProRule" id="PRU00339"/>
    </source>
</evidence>